<dbReference type="AlphaFoldDB" id="A0A426WZ14"/>
<name>A0A426WZ14_ENSVE</name>
<dbReference type="Pfam" id="PF00400">
    <property type="entry name" value="WD40"/>
    <property type="match status" value="2"/>
</dbReference>
<dbReference type="InterPro" id="IPR036322">
    <property type="entry name" value="WD40_repeat_dom_sf"/>
</dbReference>
<dbReference type="SMART" id="SM00320">
    <property type="entry name" value="WD40"/>
    <property type="match status" value="3"/>
</dbReference>
<protein>
    <submittedName>
        <fullName evidence="1">Uncharacterized protein</fullName>
    </submittedName>
</protein>
<dbReference type="PANTHER" id="PTHR44675:SF1">
    <property type="entry name" value="P21-ACTIVATED PROTEIN KINASE-INTERACTING PROTEIN 1"/>
    <property type="match status" value="1"/>
</dbReference>
<evidence type="ECO:0000313" key="2">
    <source>
        <dbReference type="Proteomes" id="UP000287651"/>
    </source>
</evidence>
<comment type="caution">
    <text evidence="1">The sequence shown here is derived from an EMBL/GenBank/DDBJ whole genome shotgun (WGS) entry which is preliminary data.</text>
</comment>
<proteinExistence type="predicted"/>
<dbReference type="EMBL" id="AMZH03031740">
    <property type="protein sequence ID" value="RRT32509.1"/>
    <property type="molecule type" value="Genomic_DNA"/>
</dbReference>
<sequence length="245" mass="26212">MGRGGTVSMVTLVAGSYEKFIWGFAFKPETLTLKPVFSYPSHNGPIKAVATAGTVAASGGSDDAIKLYDLAAAAEVGTLLDHSGAVTALAFYAPASSPGGLPRNLLSASDDGAVCIYDADPFVHLKTVPTHRKGIADLAVHPTGHAALTVGRDAYLALINLVRGRRSFSCRLDREASIVRYGCGDGGRFFMVADERITVHDSEDARLIQEMDGQKRVLCVAPSEVSFLLMRKKSFFYRILCSHSK</sequence>
<dbReference type="SUPFAM" id="SSF50978">
    <property type="entry name" value="WD40 repeat-like"/>
    <property type="match status" value="1"/>
</dbReference>
<dbReference type="InterPro" id="IPR015943">
    <property type="entry name" value="WD40/YVTN_repeat-like_dom_sf"/>
</dbReference>
<gene>
    <name evidence="1" type="ORF">B296_00053567</name>
</gene>
<reference evidence="1 2" key="1">
    <citation type="journal article" date="2014" name="Agronomy (Basel)">
        <title>A Draft Genome Sequence for Ensete ventricosum, the Drought-Tolerant Tree Against Hunger.</title>
        <authorList>
            <person name="Harrison J."/>
            <person name="Moore K.A."/>
            <person name="Paszkiewicz K."/>
            <person name="Jones T."/>
            <person name="Grant M."/>
            <person name="Ambacheew D."/>
            <person name="Muzemil S."/>
            <person name="Studholme D.J."/>
        </authorList>
    </citation>
    <scope>NUCLEOTIDE SEQUENCE [LARGE SCALE GENOMIC DNA]</scope>
</reference>
<organism evidence="1 2">
    <name type="scientific">Ensete ventricosum</name>
    <name type="common">Abyssinian banana</name>
    <name type="synonym">Musa ensete</name>
    <dbReference type="NCBI Taxonomy" id="4639"/>
    <lineage>
        <taxon>Eukaryota</taxon>
        <taxon>Viridiplantae</taxon>
        <taxon>Streptophyta</taxon>
        <taxon>Embryophyta</taxon>
        <taxon>Tracheophyta</taxon>
        <taxon>Spermatophyta</taxon>
        <taxon>Magnoliopsida</taxon>
        <taxon>Liliopsida</taxon>
        <taxon>Zingiberales</taxon>
        <taxon>Musaceae</taxon>
        <taxon>Ensete</taxon>
    </lineage>
</organism>
<dbReference type="Proteomes" id="UP000287651">
    <property type="component" value="Unassembled WGS sequence"/>
</dbReference>
<evidence type="ECO:0000313" key="1">
    <source>
        <dbReference type="EMBL" id="RRT32509.1"/>
    </source>
</evidence>
<accession>A0A426WZ14</accession>
<dbReference type="InterPro" id="IPR051959">
    <property type="entry name" value="PAK1-Kinase_Regulator"/>
</dbReference>
<dbReference type="InterPro" id="IPR001680">
    <property type="entry name" value="WD40_rpt"/>
</dbReference>
<dbReference type="PANTHER" id="PTHR44675">
    <property type="entry name" value="PAK1 INTERACTING PROTEIN 1"/>
    <property type="match status" value="1"/>
</dbReference>
<dbReference type="Gene3D" id="2.130.10.10">
    <property type="entry name" value="YVTN repeat-like/Quinoprotein amine dehydrogenase"/>
    <property type="match status" value="1"/>
</dbReference>